<proteinExistence type="predicted"/>
<evidence type="ECO:0000256" key="1">
    <source>
        <dbReference type="ARBA" id="ARBA00004141"/>
    </source>
</evidence>
<feature type="transmembrane region" description="Helical" evidence="6">
    <location>
        <begin position="292"/>
        <end position="309"/>
    </location>
</feature>
<evidence type="ECO:0000256" key="5">
    <source>
        <dbReference type="ARBA" id="ARBA00023136"/>
    </source>
</evidence>
<keyword evidence="4 6" id="KW-1133">Transmembrane helix</keyword>
<keyword evidence="2" id="KW-1003">Cell membrane</keyword>
<dbReference type="InterPro" id="IPR050475">
    <property type="entry name" value="Prenyltransferase_related"/>
</dbReference>
<feature type="transmembrane region" description="Helical" evidence="6">
    <location>
        <begin position="154"/>
        <end position="171"/>
    </location>
</feature>
<feature type="transmembrane region" description="Helical" evidence="6">
    <location>
        <begin position="231"/>
        <end position="249"/>
    </location>
</feature>
<comment type="caution">
    <text evidence="7">The sequence shown here is derived from an EMBL/GenBank/DDBJ whole genome shotgun (WGS) entry which is preliminary data.</text>
</comment>
<dbReference type="PANTHER" id="PTHR42723">
    <property type="entry name" value="CHLOROPHYLL SYNTHASE"/>
    <property type="match status" value="1"/>
</dbReference>
<feature type="transmembrane region" description="Helical" evidence="6">
    <location>
        <begin position="61"/>
        <end position="84"/>
    </location>
</feature>
<evidence type="ECO:0000313" key="8">
    <source>
        <dbReference type="Proteomes" id="UP000461730"/>
    </source>
</evidence>
<dbReference type="InterPro" id="IPR000537">
    <property type="entry name" value="UbiA_prenyltransferase"/>
</dbReference>
<dbReference type="AlphaFoldDB" id="A0A7K1U211"/>
<dbReference type="Gene3D" id="1.10.357.140">
    <property type="entry name" value="UbiA prenyltransferase"/>
    <property type="match status" value="1"/>
</dbReference>
<name>A0A7K1U211_9BACT</name>
<sequence length="311" mass="36146">MFSILQRELALSLARAISREILIVWKFIDNNIWDTILPSLMIFATGWIYNDSPWADLPLTLLTSVTYAVLYIYTFCLSNQIAGIEEDRINKPYRPLVTGLVTVREAYRRMYIYNLVYALYALYLGIFWYSLAWIVVSYYLNLRGGSKHWITKNIVGMTLATFLLFNVQWHISLSDNQFVNSRLESYFALMSAWAGCALHLQDLRDVAGDKLLGRKTLPISIGDAKARQLLFIHYLFFLPGVFLCSMLTICNLEELRHSWKAVIVFGIQLFVHWTVAFRLLKYRDPESDHKTYIIYVILFVATIPTVCFIQN</sequence>
<keyword evidence="5 6" id="KW-0472">Membrane</keyword>
<feature type="transmembrane region" description="Helical" evidence="6">
    <location>
        <begin position="111"/>
        <end position="134"/>
    </location>
</feature>
<evidence type="ECO:0000256" key="2">
    <source>
        <dbReference type="ARBA" id="ARBA00022475"/>
    </source>
</evidence>
<keyword evidence="8" id="KW-1185">Reference proteome</keyword>
<evidence type="ECO:0000256" key="6">
    <source>
        <dbReference type="SAM" id="Phobius"/>
    </source>
</evidence>
<reference evidence="7 8" key="1">
    <citation type="submission" date="2019-12" db="EMBL/GenBank/DDBJ databases">
        <title>Chitinophaga sp. strain ysch24 (GDMCC 1.1355), whole genome shotgun sequence.</title>
        <authorList>
            <person name="Zhang X."/>
        </authorList>
    </citation>
    <scope>NUCLEOTIDE SEQUENCE [LARGE SCALE GENOMIC DNA]</scope>
    <source>
        <strain evidence="8">ysch24</strain>
    </source>
</reference>
<keyword evidence="3 6" id="KW-0812">Transmembrane</keyword>
<evidence type="ECO:0000313" key="7">
    <source>
        <dbReference type="EMBL" id="MVT08340.1"/>
    </source>
</evidence>
<comment type="subcellular location">
    <subcellularLocation>
        <location evidence="1">Membrane</location>
        <topology evidence="1">Multi-pass membrane protein</topology>
    </subcellularLocation>
</comment>
<feature type="transmembrane region" description="Helical" evidence="6">
    <location>
        <begin position="32"/>
        <end position="49"/>
    </location>
</feature>
<dbReference type="GO" id="GO:0016020">
    <property type="term" value="C:membrane"/>
    <property type="evidence" value="ECO:0007669"/>
    <property type="project" value="UniProtKB-SubCell"/>
</dbReference>
<dbReference type="PANTHER" id="PTHR42723:SF1">
    <property type="entry name" value="CHLOROPHYLL SYNTHASE, CHLOROPLASTIC"/>
    <property type="match status" value="1"/>
</dbReference>
<dbReference type="EMBL" id="WRXN01000003">
    <property type="protein sequence ID" value="MVT08340.1"/>
    <property type="molecule type" value="Genomic_DNA"/>
</dbReference>
<accession>A0A7K1U211</accession>
<gene>
    <name evidence="7" type="ORF">GO493_08730</name>
</gene>
<evidence type="ECO:0008006" key="9">
    <source>
        <dbReference type="Google" id="ProtNLM"/>
    </source>
</evidence>
<dbReference type="GO" id="GO:0016765">
    <property type="term" value="F:transferase activity, transferring alkyl or aryl (other than methyl) groups"/>
    <property type="evidence" value="ECO:0007669"/>
    <property type="project" value="InterPro"/>
</dbReference>
<evidence type="ECO:0000256" key="3">
    <source>
        <dbReference type="ARBA" id="ARBA00022692"/>
    </source>
</evidence>
<feature type="transmembrane region" description="Helical" evidence="6">
    <location>
        <begin position="261"/>
        <end position="280"/>
    </location>
</feature>
<dbReference type="CDD" id="cd13965">
    <property type="entry name" value="PT_UbiA_3"/>
    <property type="match status" value="1"/>
</dbReference>
<dbReference type="Pfam" id="PF01040">
    <property type="entry name" value="UbiA"/>
    <property type="match status" value="1"/>
</dbReference>
<organism evidence="7 8">
    <name type="scientific">Chitinophaga tropicalis</name>
    <dbReference type="NCBI Taxonomy" id="2683588"/>
    <lineage>
        <taxon>Bacteria</taxon>
        <taxon>Pseudomonadati</taxon>
        <taxon>Bacteroidota</taxon>
        <taxon>Chitinophagia</taxon>
        <taxon>Chitinophagales</taxon>
        <taxon>Chitinophagaceae</taxon>
        <taxon>Chitinophaga</taxon>
    </lineage>
</organism>
<evidence type="ECO:0000256" key="4">
    <source>
        <dbReference type="ARBA" id="ARBA00022989"/>
    </source>
</evidence>
<protein>
    <recommendedName>
        <fullName evidence="9">4-hydroxybenzoate polyprenyltransferase</fullName>
    </recommendedName>
</protein>
<dbReference type="InterPro" id="IPR044878">
    <property type="entry name" value="UbiA_sf"/>
</dbReference>
<dbReference type="RefSeq" id="WP_157305763.1">
    <property type="nucleotide sequence ID" value="NZ_WRXN01000003.1"/>
</dbReference>
<dbReference type="Proteomes" id="UP000461730">
    <property type="component" value="Unassembled WGS sequence"/>
</dbReference>